<dbReference type="PANTHER" id="PTHR13847:SF286">
    <property type="entry name" value="D-AMINO ACID DEHYDROGENASE"/>
    <property type="match status" value="1"/>
</dbReference>
<dbReference type="EMBL" id="PYGE01000001">
    <property type="protein sequence ID" value="PSL08239.1"/>
    <property type="molecule type" value="Genomic_DNA"/>
</dbReference>
<organism evidence="6 7">
    <name type="scientific">Haloactinopolyspora alba</name>
    <dbReference type="NCBI Taxonomy" id="648780"/>
    <lineage>
        <taxon>Bacteria</taxon>
        <taxon>Bacillati</taxon>
        <taxon>Actinomycetota</taxon>
        <taxon>Actinomycetes</taxon>
        <taxon>Jiangellales</taxon>
        <taxon>Jiangellaceae</taxon>
        <taxon>Haloactinopolyspora</taxon>
    </lineage>
</organism>
<dbReference type="GO" id="GO:0016491">
    <property type="term" value="F:oxidoreductase activity"/>
    <property type="evidence" value="ECO:0007669"/>
    <property type="project" value="UniProtKB-KW"/>
</dbReference>
<dbReference type="PANTHER" id="PTHR13847">
    <property type="entry name" value="SARCOSINE DEHYDROGENASE-RELATED"/>
    <property type="match status" value="1"/>
</dbReference>
<comment type="cofactor">
    <cofactor evidence="1">
        <name>FAD</name>
        <dbReference type="ChEBI" id="CHEBI:57692"/>
    </cofactor>
</comment>
<feature type="domain" description="FAD dependent oxidoreductase" evidence="5">
    <location>
        <begin position="3"/>
        <end position="358"/>
    </location>
</feature>
<dbReference type="RefSeq" id="WP_106535322.1">
    <property type="nucleotide sequence ID" value="NZ_ML142897.1"/>
</dbReference>
<evidence type="ECO:0000256" key="1">
    <source>
        <dbReference type="ARBA" id="ARBA00001974"/>
    </source>
</evidence>
<dbReference type="Proteomes" id="UP000243528">
    <property type="component" value="Unassembled WGS sequence"/>
</dbReference>
<dbReference type="AlphaFoldDB" id="A0A2P8EFJ1"/>
<dbReference type="Gene3D" id="3.30.9.10">
    <property type="entry name" value="D-Amino Acid Oxidase, subunit A, domain 2"/>
    <property type="match status" value="1"/>
</dbReference>
<accession>A0A2P8EFJ1</accession>
<keyword evidence="4" id="KW-0560">Oxidoreductase</keyword>
<evidence type="ECO:0000256" key="4">
    <source>
        <dbReference type="ARBA" id="ARBA00023002"/>
    </source>
</evidence>
<sequence>MSRVVVVGAGIAGASVAYHLATSGVDVIVVDDARSGRATAAGAGIIAPVSTRPSTDEKSRFVVAAAEHHRALVDRFRASGYDDHSYAVPGELIVALDDAETPRLSEVAERADALVRAHGAEGVGTPELLDGAAVLRRFPALTSAHGGLWLPEVARLDGRAVRDRLMSMARRHGAEVIQASAELVTTPGSAGPPAARGVRTPAGLVEADHVVLAAGAWSQAAAAPAGLHLAVYPQRGQIVHVRTPLSGELPILNTLRGHYLVPFDDDRLALGATREDDSGFDGRATAGGITRVLDQGRAVVPGLDRAEWLEVRVGIRPASRDGEPFVGRADGVDGLWLATGFGPQGLTLAPYSGKLVADAVLDRPAEIPPAFAPGRRIEATGPDEVQR</sequence>
<dbReference type="GO" id="GO:0005737">
    <property type="term" value="C:cytoplasm"/>
    <property type="evidence" value="ECO:0007669"/>
    <property type="project" value="TreeGrafter"/>
</dbReference>
<dbReference type="SUPFAM" id="SSF51905">
    <property type="entry name" value="FAD/NAD(P)-binding domain"/>
    <property type="match status" value="1"/>
</dbReference>
<keyword evidence="7" id="KW-1185">Reference proteome</keyword>
<dbReference type="SUPFAM" id="SSF54373">
    <property type="entry name" value="FAD-linked reductases, C-terminal domain"/>
    <property type="match status" value="1"/>
</dbReference>
<evidence type="ECO:0000313" key="7">
    <source>
        <dbReference type="Proteomes" id="UP000243528"/>
    </source>
</evidence>
<dbReference type="InterPro" id="IPR036188">
    <property type="entry name" value="FAD/NAD-bd_sf"/>
</dbReference>
<evidence type="ECO:0000256" key="3">
    <source>
        <dbReference type="ARBA" id="ARBA00022630"/>
    </source>
</evidence>
<comment type="similarity">
    <text evidence="2">Belongs to the DadA oxidoreductase family.</text>
</comment>
<gene>
    <name evidence="6" type="ORF">CLV30_101209</name>
</gene>
<dbReference type="Pfam" id="PF01266">
    <property type="entry name" value="DAO"/>
    <property type="match status" value="1"/>
</dbReference>
<evidence type="ECO:0000313" key="6">
    <source>
        <dbReference type="EMBL" id="PSL08239.1"/>
    </source>
</evidence>
<proteinExistence type="inferred from homology"/>
<dbReference type="InterPro" id="IPR006076">
    <property type="entry name" value="FAD-dep_OxRdtase"/>
</dbReference>
<dbReference type="OrthoDB" id="9806257at2"/>
<reference evidence="6 7" key="1">
    <citation type="submission" date="2018-03" db="EMBL/GenBank/DDBJ databases">
        <title>Genomic Encyclopedia of Archaeal and Bacterial Type Strains, Phase II (KMG-II): from individual species to whole genera.</title>
        <authorList>
            <person name="Goeker M."/>
        </authorList>
    </citation>
    <scope>NUCLEOTIDE SEQUENCE [LARGE SCALE GENOMIC DNA]</scope>
    <source>
        <strain evidence="6 7">DSM 45211</strain>
    </source>
</reference>
<dbReference type="Gene3D" id="3.50.50.60">
    <property type="entry name" value="FAD/NAD(P)-binding domain"/>
    <property type="match status" value="1"/>
</dbReference>
<evidence type="ECO:0000259" key="5">
    <source>
        <dbReference type="Pfam" id="PF01266"/>
    </source>
</evidence>
<name>A0A2P8EFJ1_9ACTN</name>
<evidence type="ECO:0000256" key="2">
    <source>
        <dbReference type="ARBA" id="ARBA00009410"/>
    </source>
</evidence>
<comment type="caution">
    <text evidence="6">The sequence shown here is derived from an EMBL/GenBank/DDBJ whole genome shotgun (WGS) entry which is preliminary data.</text>
</comment>
<keyword evidence="3" id="KW-0285">Flavoprotein</keyword>
<protein>
    <submittedName>
        <fullName evidence="6">D-amino-acid dehydrogenase</fullName>
    </submittedName>
</protein>